<comment type="caution">
    <text evidence="1">The sequence shown here is derived from an EMBL/GenBank/DDBJ whole genome shotgun (WGS) entry which is preliminary data.</text>
</comment>
<sequence length="201" mass="21416">MSESTQANLDAQRAAYGEPLRDIFDRLKQSFGINQSALAKVLGISAPMLSQLNSAQRVKIGNPAVLHRVQRLNDLAAALHTGTVTPEQVSVQLEEIRTATGTLTQRVAAQTAGQAAAQPSERLAGAYSTPAESEAAAAAQDAVVVQGVRNLLRAVASGSELREAAEGLQSQYPRLAELLRLYGTGPLPQAHEHYAKHKDLF</sequence>
<evidence type="ECO:0000313" key="1">
    <source>
        <dbReference type="EMBL" id="GAA4916491.1"/>
    </source>
</evidence>
<reference evidence="2" key="1">
    <citation type="journal article" date="2019" name="Int. J. Syst. Evol. Microbiol.">
        <title>The Global Catalogue of Microorganisms (GCM) 10K type strain sequencing project: providing services to taxonomists for standard genome sequencing and annotation.</title>
        <authorList>
            <consortium name="The Broad Institute Genomics Platform"/>
            <consortium name="The Broad Institute Genome Sequencing Center for Infectious Disease"/>
            <person name="Wu L."/>
            <person name="Ma J."/>
        </authorList>
    </citation>
    <scope>NUCLEOTIDE SEQUENCE [LARGE SCALE GENOMIC DNA]</scope>
    <source>
        <strain evidence="2">JCM 19129</strain>
    </source>
</reference>
<organism evidence="1 2">
    <name type="scientific">Nesterenkonia rhizosphaerae</name>
    <dbReference type="NCBI Taxonomy" id="1348272"/>
    <lineage>
        <taxon>Bacteria</taxon>
        <taxon>Bacillati</taxon>
        <taxon>Actinomycetota</taxon>
        <taxon>Actinomycetes</taxon>
        <taxon>Micrococcales</taxon>
        <taxon>Micrococcaceae</taxon>
        <taxon>Nesterenkonia</taxon>
    </lineage>
</organism>
<proteinExistence type="predicted"/>
<dbReference type="Proteomes" id="UP001500368">
    <property type="component" value="Unassembled WGS sequence"/>
</dbReference>
<accession>A0ABP9FTA7</accession>
<name>A0ABP9FTA7_9MICC</name>
<dbReference type="RefSeq" id="WP_345476949.1">
    <property type="nucleotide sequence ID" value="NZ_BAABLW010000005.1"/>
</dbReference>
<keyword evidence="1" id="KW-0238">DNA-binding</keyword>
<dbReference type="GO" id="GO:0003677">
    <property type="term" value="F:DNA binding"/>
    <property type="evidence" value="ECO:0007669"/>
    <property type="project" value="UniProtKB-KW"/>
</dbReference>
<gene>
    <name evidence="1" type="ORF">GCM10025790_09730</name>
</gene>
<dbReference type="EMBL" id="BAABLW010000005">
    <property type="protein sequence ID" value="GAA4916491.1"/>
    <property type="molecule type" value="Genomic_DNA"/>
</dbReference>
<protein>
    <submittedName>
        <fullName evidence="1">DNA-binding protein</fullName>
    </submittedName>
</protein>
<evidence type="ECO:0000313" key="2">
    <source>
        <dbReference type="Proteomes" id="UP001500368"/>
    </source>
</evidence>
<keyword evidence="2" id="KW-1185">Reference proteome</keyword>